<proteinExistence type="predicted"/>
<evidence type="ECO:0000313" key="2">
    <source>
        <dbReference type="EMBL" id="KAK4025314.1"/>
    </source>
</evidence>
<organism evidence="2 3">
    <name type="scientific">Daphnia magna</name>
    <dbReference type="NCBI Taxonomy" id="35525"/>
    <lineage>
        <taxon>Eukaryota</taxon>
        <taxon>Metazoa</taxon>
        <taxon>Ecdysozoa</taxon>
        <taxon>Arthropoda</taxon>
        <taxon>Crustacea</taxon>
        <taxon>Branchiopoda</taxon>
        <taxon>Diplostraca</taxon>
        <taxon>Cladocera</taxon>
        <taxon>Anomopoda</taxon>
        <taxon>Daphniidae</taxon>
        <taxon>Daphnia</taxon>
    </lineage>
</organism>
<feature type="region of interest" description="Disordered" evidence="1">
    <location>
        <begin position="49"/>
        <end position="71"/>
    </location>
</feature>
<reference evidence="2 3" key="1">
    <citation type="journal article" date="2023" name="Nucleic Acids Res.">
        <title>The hologenome of Daphnia magna reveals possible DNA methylation and microbiome-mediated evolution of the host genome.</title>
        <authorList>
            <person name="Chaturvedi A."/>
            <person name="Li X."/>
            <person name="Dhandapani V."/>
            <person name="Marshall H."/>
            <person name="Kissane S."/>
            <person name="Cuenca-Cambronero M."/>
            <person name="Asole G."/>
            <person name="Calvet F."/>
            <person name="Ruiz-Romero M."/>
            <person name="Marangio P."/>
            <person name="Guigo R."/>
            <person name="Rago D."/>
            <person name="Mirbahai L."/>
            <person name="Eastwood N."/>
            <person name="Colbourne J.K."/>
            <person name="Zhou J."/>
            <person name="Mallon E."/>
            <person name="Orsini L."/>
        </authorList>
    </citation>
    <scope>NUCLEOTIDE SEQUENCE [LARGE SCALE GENOMIC DNA]</scope>
    <source>
        <strain evidence="2">LRV0_1</strain>
    </source>
</reference>
<feature type="compositionally biased region" description="Basic and acidic residues" evidence="1">
    <location>
        <begin position="49"/>
        <end position="58"/>
    </location>
</feature>
<name>A0ABR0AJS7_9CRUS</name>
<protein>
    <submittedName>
        <fullName evidence="2">Uncharacterized protein</fullName>
    </submittedName>
</protein>
<evidence type="ECO:0000313" key="3">
    <source>
        <dbReference type="Proteomes" id="UP001234178"/>
    </source>
</evidence>
<evidence type="ECO:0000256" key="1">
    <source>
        <dbReference type="SAM" id="MobiDB-lite"/>
    </source>
</evidence>
<accession>A0ABR0AJS7</accession>
<sequence>MSPDAKIKIATTKLFLVDEVDTVQDGTNYTEQSAEDNTRTLRCRISTERTHAARDQHQRNLSKSFKLPTPT</sequence>
<dbReference type="EMBL" id="JAOYFB010000038">
    <property type="protein sequence ID" value="KAK4025314.1"/>
    <property type="molecule type" value="Genomic_DNA"/>
</dbReference>
<gene>
    <name evidence="2" type="ORF">OUZ56_014389</name>
</gene>
<keyword evidence="3" id="KW-1185">Reference proteome</keyword>
<comment type="caution">
    <text evidence="2">The sequence shown here is derived from an EMBL/GenBank/DDBJ whole genome shotgun (WGS) entry which is preliminary data.</text>
</comment>
<dbReference type="Proteomes" id="UP001234178">
    <property type="component" value="Unassembled WGS sequence"/>
</dbReference>